<dbReference type="PANTHER" id="PTHR45632:SF3">
    <property type="entry name" value="KELCH-LIKE PROTEIN 32"/>
    <property type="match status" value="1"/>
</dbReference>
<dbReference type="InterPro" id="IPR011705">
    <property type="entry name" value="BACK"/>
</dbReference>
<dbReference type="SUPFAM" id="SSF54695">
    <property type="entry name" value="POZ domain"/>
    <property type="match status" value="1"/>
</dbReference>
<evidence type="ECO:0000259" key="3">
    <source>
        <dbReference type="PROSITE" id="PS50097"/>
    </source>
</evidence>
<dbReference type="AlphaFoldDB" id="A0A3B3RKU6"/>
<dbReference type="OrthoDB" id="1022638at2759"/>
<dbReference type="RefSeq" id="XP_023674502.1">
    <property type="nucleotide sequence ID" value="XM_023818734.2"/>
</dbReference>
<reference evidence="4" key="2">
    <citation type="submission" date="2025-09" db="UniProtKB">
        <authorList>
            <consortium name="Ensembl"/>
        </authorList>
    </citation>
    <scope>IDENTIFICATION</scope>
</reference>
<evidence type="ECO:0000313" key="4">
    <source>
        <dbReference type="Ensembl" id="ENSPKIP00000018938.1"/>
    </source>
</evidence>
<dbReference type="InterPro" id="IPR047067">
    <property type="entry name" value="IPP_BACK"/>
</dbReference>
<evidence type="ECO:0000256" key="1">
    <source>
        <dbReference type="ARBA" id="ARBA00022441"/>
    </source>
</evidence>
<dbReference type="SMART" id="SM00875">
    <property type="entry name" value="BACK"/>
    <property type="match status" value="1"/>
</dbReference>
<protein>
    <submittedName>
        <fullName evidence="4">Intracisternal A particle-promoted polypeptide</fullName>
    </submittedName>
</protein>
<dbReference type="InterPro" id="IPR030104">
    <property type="entry name" value="BTB_POZ_IPP"/>
</dbReference>
<dbReference type="CDD" id="cd18256">
    <property type="entry name" value="BTB_POZ_KLHL27_IPP"/>
    <property type="match status" value="1"/>
</dbReference>
<dbReference type="InterPro" id="IPR015915">
    <property type="entry name" value="Kelch-typ_b-propeller"/>
</dbReference>
<keyword evidence="1" id="KW-0880">Kelch repeat</keyword>
<dbReference type="RefSeq" id="XP_023674503.1">
    <property type="nucleotide sequence ID" value="XM_023818735.2"/>
</dbReference>
<reference evidence="4" key="1">
    <citation type="submission" date="2025-08" db="UniProtKB">
        <authorList>
            <consortium name="Ensembl"/>
        </authorList>
    </citation>
    <scope>IDENTIFICATION</scope>
</reference>
<dbReference type="PROSITE" id="PS50097">
    <property type="entry name" value="BTB"/>
    <property type="match status" value="1"/>
</dbReference>
<dbReference type="GO" id="GO:0003779">
    <property type="term" value="F:actin binding"/>
    <property type="evidence" value="ECO:0007669"/>
    <property type="project" value="InterPro"/>
</dbReference>
<dbReference type="InterPro" id="IPR011333">
    <property type="entry name" value="SKP1/BTB/POZ_sf"/>
</dbReference>
<dbReference type="InterPro" id="IPR000210">
    <property type="entry name" value="BTB/POZ_dom"/>
</dbReference>
<dbReference type="InterPro" id="IPR011043">
    <property type="entry name" value="Gal_Oxase/kelch_b-propeller"/>
</dbReference>
<evidence type="ECO:0000313" key="5">
    <source>
        <dbReference type="Proteomes" id="UP000261540"/>
    </source>
</evidence>
<accession>A0A3B3RKU6</accession>
<keyword evidence="2" id="KW-0677">Repeat</keyword>
<dbReference type="Gene3D" id="3.30.710.10">
    <property type="entry name" value="Potassium Channel Kv1.1, Chain A"/>
    <property type="match status" value="1"/>
</dbReference>
<dbReference type="CDD" id="cd18466">
    <property type="entry name" value="BACK_KLHL27_IPP"/>
    <property type="match status" value="1"/>
</dbReference>
<dbReference type="Gene3D" id="1.25.40.420">
    <property type="match status" value="1"/>
</dbReference>
<dbReference type="PIRSF" id="PIRSF037037">
    <property type="entry name" value="Kelch-like_protein_gigaxonin"/>
    <property type="match status" value="1"/>
</dbReference>
<dbReference type="GeneID" id="111847506"/>
<dbReference type="PANTHER" id="PTHR45632">
    <property type="entry name" value="LD33804P"/>
    <property type="match status" value="1"/>
</dbReference>
<dbReference type="InterPro" id="IPR006652">
    <property type="entry name" value="Kelch_1"/>
</dbReference>
<dbReference type="Pfam" id="PF00651">
    <property type="entry name" value="BTB"/>
    <property type="match status" value="1"/>
</dbReference>
<dbReference type="Pfam" id="PF07707">
    <property type="entry name" value="BACK"/>
    <property type="match status" value="1"/>
</dbReference>
<evidence type="ECO:0000256" key="2">
    <source>
        <dbReference type="ARBA" id="ARBA00022737"/>
    </source>
</evidence>
<dbReference type="Proteomes" id="UP000261540">
    <property type="component" value="Unplaced"/>
</dbReference>
<dbReference type="GeneTree" id="ENSGT00940000158629"/>
<dbReference type="Ensembl" id="ENSPKIT00000035780.1">
    <property type="protein sequence ID" value="ENSPKIP00000018938.1"/>
    <property type="gene ID" value="ENSPKIG00000004299.1"/>
</dbReference>
<dbReference type="STRING" id="1676925.ENSPKIP00000018938"/>
<dbReference type="InterPro" id="IPR017096">
    <property type="entry name" value="BTB-kelch_protein"/>
</dbReference>
<dbReference type="SUPFAM" id="SSF50965">
    <property type="entry name" value="Galactose oxidase, central domain"/>
    <property type="match status" value="1"/>
</dbReference>
<organism evidence="4 5">
    <name type="scientific">Paramormyrops kingsleyae</name>
    <dbReference type="NCBI Taxonomy" id="1676925"/>
    <lineage>
        <taxon>Eukaryota</taxon>
        <taxon>Metazoa</taxon>
        <taxon>Chordata</taxon>
        <taxon>Craniata</taxon>
        <taxon>Vertebrata</taxon>
        <taxon>Euteleostomi</taxon>
        <taxon>Actinopterygii</taxon>
        <taxon>Neopterygii</taxon>
        <taxon>Teleostei</taxon>
        <taxon>Osteoglossocephala</taxon>
        <taxon>Osteoglossomorpha</taxon>
        <taxon>Osteoglossiformes</taxon>
        <taxon>Mormyridae</taxon>
        <taxon>Paramormyrops</taxon>
    </lineage>
</organism>
<dbReference type="FunFam" id="1.25.40.420:FF:000001">
    <property type="entry name" value="Kelch-like family member 12"/>
    <property type="match status" value="1"/>
</dbReference>
<dbReference type="Gene3D" id="2.120.10.80">
    <property type="entry name" value="Kelch-type beta propeller"/>
    <property type="match status" value="2"/>
</dbReference>
<keyword evidence="5" id="KW-1185">Reference proteome</keyword>
<proteinExistence type="predicted"/>
<feature type="domain" description="BTB" evidence="3">
    <location>
        <begin position="50"/>
        <end position="117"/>
    </location>
</feature>
<sequence length="597" mass="66357">MASAGQSKSASITGAAAASPSTEQTHYTSDRYARLILAQINKMRVRADFCDVQLQVGGRLFSVHRLVLAASSPYFAALFAGGMSEVDKKEVRILGVEADVFEILLDFIYTGMIDLNVDSVQELIVAADMLQLSEVVSICCEFLKAQMDPSNCIGIYQFLEQIACLDMLEFTENYICVHFLEVCVLEEFLGLTKDQLVKLLRSEELRIEDEYQVFTAAMDWVLQDVTKRKKHVVEVLDPVRFPLLSPQRLFKYIEGISDFSLRVALQTLLKEYTEVSKSVKESKLIGLLQPVKTRPRRKARKYLYAIGGYTRLQGGRWSDSRALSCVERFDSFSQYWTTVSSLHQARSGLGVAVLEGMIYVVGGEKDSMIFDCTERYDPVTKQWAAVASLNFPRCGVGVCSCHGALYALGGWIGSEIGKTMERYDPAENKWEIIGSMSVPRYYFGCCELQGFIYVIGGISDEGMELRSAEVYDPISRRWRALPVMVTRRAYVGVASLNNCIYAVGGWNEALGSLETVEKYCPEEEKWVEVAPMTVARAGVSVSAVNGLLYAVGGRASSRDFSAPVTVDSVEIYDPDSDTWTEIGNMITSRCDGGVAVL</sequence>
<dbReference type="SMART" id="SM00225">
    <property type="entry name" value="BTB"/>
    <property type="match status" value="1"/>
</dbReference>
<name>A0A3B3RKU6_9TELE</name>
<dbReference type="Pfam" id="PF01344">
    <property type="entry name" value="Kelch_1"/>
    <property type="match status" value="5"/>
</dbReference>
<dbReference type="SMART" id="SM00612">
    <property type="entry name" value="Kelch"/>
    <property type="match status" value="6"/>
</dbReference>